<organism evidence="1 2">
    <name type="scientific">Lactiplantibacillus modestisalitolerans</name>
    <dbReference type="NCBI Taxonomy" id="1457219"/>
    <lineage>
        <taxon>Bacteria</taxon>
        <taxon>Bacillati</taxon>
        <taxon>Bacillota</taxon>
        <taxon>Bacilli</taxon>
        <taxon>Lactobacillales</taxon>
        <taxon>Lactobacillaceae</taxon>
        <taxon>Lactiplantibacillus</taxon>
    </lineage>
</organism>
<keyword evidence="1" id="KW-0808">Transferase</keyword>
<name>A0ABV5WRY5_9LACO</name>
<dbReference type="PANTHER" id="PTHR37816">
    <property type="entry name" value="YALI0E33011P"/>
    <property type="match status" value="1"/>
</dbReference>
<keyword evidence="1" id="KW-0418">Kinase</keyword>
<dbReference type="InterPro" id="IPR052922">
    <property type="entry name" value="Cytidylate_Kinase-2"/>
</dbReference>
<protein>
    <submittedName>
        <fullName evidence="1">Adenylate kinase</fullName>
    </submittedName>
</protein>
<comment type="caution">
    <text evidence="1">The sequence shown here is derived from an EMBL/GenBank/DDBJ whole genome shotgun (WGS) entry which is preliminary data.</text>
</comment>
<dbReference type="InterPro" id="IPR027417">
    <property type="entry name" value="P-loop_NTPase"/>
</dbReference>
<reference evidence="1 2" key="1">
    <citation type="submission" date="2024-09" db="EMBL/GenBank/DDBJ databases">
        <authorList>
            <person name="Sun Q."/>
            <person name="Mori K."/>
        </authorList>
    </citation>
    <scope>NUCLEOTIDE SEQUENCE [LARGE SCALE GENOMIC DNA]</scope>
    <source>
        <strain evidence="1 2">TBRC 4576</strain>
    </source>
</reference>
<proteinExistence type="predicted"/>
<dbReference type="PANTHER" id="PTHR37816:SF3">
    <property type="entry name" value="MODULATES DNA TOPOLOGY"/>
    <property type="match status" value="1"/>
</dbReference>
<dbReference type="Gene3D" id="3.40.50.300">
    <property type="entry name" value="P-loop containing nucleotide triphosphate hydrolases"/>
    <property type="match status" value="1"/>
</dbReference>
<dbReference type="GO" id="GO:0016301">
    <property type="term" value="F:kinase activity"/>
    <property type="evidence" value="ECO:0007669"/>
    <property type="project" value="UniProtKB-KW"/>
</dbReference>
<keyword evidence="2" id="KW-1185">Reference proteome</keyword>
<dbReference type="Proteomes" id="UP001589691">
    <property type="component" value="Unassembled WGS sequence"/>
</dbReference>
<dbReference type="RefSeq" id="WP_137643453.1">
    <property type="nucleotide sequence ID" value="NZ_BJEA01000018.1"/>
</dbReference>
<dbReference type="SUPFAM" id="SSF52540">
    <property type="entry name" value="P-loop containing nucleoside triphosphate hydrolases"/>
    <property type="match status" value="1"/>
</dbReference>
<accession>A0ABV5WRY5</accession>
<sequence>MKKVVVIGSPGAGKSTFARKLQLKTGLPLVYLDLIWHQRDRTTISRAKFEQRLQKIINGETWIIDGNYCRTLPLRLNNCDTVFLLDYPVDVCLQGAKSRVGLKRVDLPWVETEFDPSFQQYILDFPYKRLPLIYDDLARFGTGKAVTIFKARAEANAYLDQLD</sequence>
<evidence type="ECO:0000313" key="1">
    <source>
        <dbReference type="EMBL" id="MFB9768448.1"/>
    </source>
</evidence>
<dbReference type="EMBL" id="JBHLZY010000002">
    <property type="protein sequence ID" value="MFB9768448.1"/>
    <property type="molecule type" value="Genomic_DNA"/>
</dbReference>
<gene>
    <name evidence="1" type="ORF">ACFFLI_00960</name>
</gene>
<evidence type="ECO:0000313" key="2">
    <source>
        <dbReference type="Proteomes" id="UP001589691"/>
    </source>
</evidence>